<evidence type="ECO:0000313" key="2">
    <source>
        <dbReference type="EMBL" id="KAH7016066.1"/>
    </source>
</evidence>
<evidence type="ECO:0000256" key="1">
    <source>
        <dbReference type="SAM" id="MobiDB-lite"/>
    </source>
</evidence>
<organism evidence="2 3">
    <name type="scientific">Microdochium trichocladiopsis</name>
    <dbReference type="NCBI Taxonomy" id="1682393"/>
    <lineage>
        <taxon>Eukaryota</taxon>
        <taxon>Fungi</taxon>
        <taxon>Dikarya</taxon>
        <taxon>Ascomycota</taxon>
        <taxon>Pezizomycotina</taxon>
        <taxon>Sordariomycetes</taxon>
        <taxon>Xylariomycetidae</taxon>
        <taxon>Xylariales</taxon>
        <taxon>Microdochiaceae</taxon>
        <taxon>Microdochium</taxon>
    </lineage>
</organism>
<reference evidence="2" key="1">
    <citation type="journal article" date="2021" name="Nat. Commun.">
        <title>Genetic determinants of endophytism in the Arabidopsis root mycobiome.</title>
        <authorList>
            <person name="Mesny F."/>
            <person name="Miyauchi S."/>
            <person name="Thiergart T."/>
            <person name="Pickel B."/>
            <person name="Atanasova L."/>
            <person name="Karlsson M."/>
            <person name="Huettel B."/>
            <person name="Barry K.W."/>
            <person name="Haridas S."/>
            <person name="Chen C."/>
            <person name="Bauer D."/>
            <person name="Andreopoulos W."/>
            <person name="Pangilinan J."/>
            <person name="LaButti K."/>
            <person name="Riley R."/>
            <person name="Lipzen A."/>
            <person name="Clum A."/>
            <person name="Drula E."/>
            <person name="Henrissat B."/>
            <person name="Kohler A."/>
            <person name="Grigoriev I.V."/>
            <person name="Martin F.M."/>
            <person name="Hacquard S."/>
        </authorList>
    </citation>
    <scope>NUCLEOTIDE SEQUENCE</scope>
    <source>
        <strain evidence="2">MPI-CAGE-CH-0230</strain>
    </source>
</reference>
<feature type="compositionally biased region" description="Polar residues" evidence="1">
    <location>
        <begin position="25"/>
        <end position="52"/>
    </location>
</feature>
<feature type="compositionally biased region" description="Basic and acidic residues" evidence="1">
    <location>
        <begin position="106"/>
        <end position="115"/>
    </location>
</feature>
<feature type="compositionally biased region" description="Polar residues" evidence="1">
    <location>
        <begin position="152"/>
        <end position="172"/>
    </location>
</feature>
<comment type="caution">
    <text evidence="2">The sequence shown here is derived from an EMBL/GenBank/DDBJ whole genome shotgun (WGS) entry which is preliminary data.</text>
</comment>
<protein>
    <submittedName>
        <fullName evidence="2">Uncharacterized protein</fullName>
    </submittedName>
</protein>
<dbReference type="AlphaFoldDB" id="A0A9P8XSR6"/>
<keyword evidence="3" id="KW-1185">Reference proteome</keyword>
<dbReference type="RefSeq" id="XP_046005690.1">
    <property type="nucleotide sequence ID" value="XM_046162140.1"/>
</dbReference>
<gene>
    <name evidence="2" type="ORF">B0I36DRAFT_41990</name>
</gene>
<dbReference type="EMBL" id="JAGTJQ010000012">
    <property type="protein sequence ID" value="KAH7016066.1"/>
    <property type="molecule type" value="Genomic_DNA"/>
</dbReference>
<name>A0A9P8XSR6_9PEZI</name>
<dbReference type="GeneID" id="70191686"/>
<feature type="compositionally biased region" description="Basic residues" evidence="1">
    <location>
        <begin position="53"/>
        <end position="64"/>
    </location>
</feature>
<proteinExistence type="predicted"/>
<accession>A0A9P8XSR6</accession>
<sequence>MLRAQTDKEKTRHQRHKTSIIISLSASPQTANITAANTGSLSERPRSPSQATRPRHRRLRKRVDKLRPSGLTFSTFRLAVLSHQAPGILPRCDAAPPENRIPPARAQHDLRRDARGCNLILDTGVPQGGGQPGGGVRRPEQGYAFKGRKGKGQQSRRPCSTRSRTIHPMSSS</sequence>
<evidence type="ECO:0000313" key="3">
    <source>
        <dbReference type="Proteomes" id="UP000756346"/>
    </source>
</evidence>
<feature type="region of interest" description="Disordered" evidence="1">
    <location>
        <begin position="25"/>
        <end position="64"/>
    </location>
</feature>
<dbReference type="Proteomes" id="UP000756346">
    <property type="component" value="Unassembled WGS sequence"/>
</dbReference>
<feature type="region of interest" description="Disordered" evidence="1">
    <location>
        <begin position="91"/>
        <end position="172"/>
    </location>
</feature>
<feature type="compositionally biased region" description="Gly residues" evidence="1">
    <location>
        <begin position="126"/>
        <end position="136"/>
    </location>
</feature>